<dbReference type="eggNOG" id="COG5342">
    <property type="taxonomic scope" value="Bacteria"/>
</dbReference>
<name>A8LKZ3_DINSH</name>
<dbReference type="Proteomes" id="UP000006833">
    <property type="component" value="Chromosome"/>
</dbReference>
<feature type="chain" id="PRO_5002726064" description="Invasion associated locus B family protein" evidence="1">
    <location>
        <begin position="25"/>
        <end position="196"/>
    </location>
</feature>
<dbReference type="EMBL" id="CP000830">
    <property type="protein sequence ID" value="ABV93357.1"/>
    <property type="molecule type" value="Genomic_DNA"/>
</dbReference>
<keyword evidence="3" id="KW-1185">Reference proteome</keyword>
<dbReference type="InterPro" id="IPR010642">
    <property type="entry name" value="Invasion_prot_B"/>
</dbReference>
<dbReference type="InterPro" id="IPR038696">
    <property type="entry name" value="IalB_sf"/>
</dbReference>
<proteinExistence type="predicted"/>
<evidence type="ECO:0000313" key="3">
    <source>
        <dbReference type="Proteomes" id="UP000006833"/>
    </source>
</evidence>
<dbReference type="Gene3D" id="2.60.40.1880">
    <property type="entry name" value="Invasion associated locus B (IalB) protein"/>
    <property type="match status" value="1"/>
</dbReference>
<evidence type="ECO:0008006" key="4">
    <source>
        <dbReference type="Google" id="ProtNLM"/>
    </source>
</evidence>
<dbReference type="RefSeq" id="WP_012178287.1">
    <property type="nucleotide sequence ID" value="NC_009952.1"/>
</dbReference>
<dbReference type="AlphaFoldDB" id="A8LKZ3"/>
<dbReference type="OrthoDB" id="9797912at2"/>
<organism evidence="2 3">
    <name type="scientific">Dinoroseobacter shibae (strain DSM 16493 / NCIMB 14021 / DFL 12)</name>
    <dbReference type="NCBI Taxonomy" id="398580"/>
    <lineage>
        <taxon>Bacteria</taxon>
        <taxon>Pseudomonadati</taxon>
        <taxon>Pseudomonadota</taxon>
        <taxon>Alphaproteobacteria</taxon>
        <taxon>Rhodobacterales</taxon>
        <taxon>Roseobacteraceae</taxon>
        <taxon>Dinoroseobacter</taxon>
    </lineage>
</organism>
<evidence type="ECO:0000256" key="1">
    <source>
        <dbReference type="SAM" id="SignalP"/>
    </source>
</evidence>
<accession>A8LKZ3</accession>
<dbReference type="HOGENOM" id="CLU_096085_1_0_5"/>
<sequence length="196" mass="20928">MIRSSLSRITIFAVTALLAGPALAQDASSPAEDAAANEEVATGQTYIRETITDWSLRCIRGEGALEDDNCQLYQLLLDTSQNPVAEFTLLPAPEGSQAAAAITIVTPLETILTEGLILSIDETTLPPQPFLWCNRTGCYSRFGVSDVEIDAMKRGSVATVSIVALAAPQQRVEVTASLRGFTAAFDKLKAELTPPE</sequence>
<dbReference type="Pfam" id="PF06776">
    <property type="entry name" value="IalB"/>
    <property type="match status" value="1"/>
</dbReference>
<gene>
    <name evidence="2" type="ordered locus">Dshi_1615</name>
</gene>
<evidence type="ECO:0000313" key="2">
    <source>
        <dbReference type="EMBL" id="ABV93357.1"/>
    </source>
</evidence>
<reference evidence="3" key="1">
    <citation type="journal article" date="2010" name="ISME J.">
        <title>The complete genome sequence of the algal symbiont Dinoroseobacter shibae: a hitchhiker's guide to life in the sea.</title>
        <authorList>
            <person name="Wagner-Dobler I."/>
            <person name="Ballhausen B."/>
            <person name="Berger M."/>
            <person name="Brinkhoff T."/>
            <person name="Buchholz I."/>
            <person name="Bunk B."/>
            <person name="Cypionka H."/>
            <person name="Daniel R."/>
            <person name="Drepper T."/>
            <person name="Gerdts G."/>
            <person name="Hahnke S."/>
            <person name="Han C."/>
            <person name="Jahn D."/>
            <person name="Kalhoefer D."/>
            <person name="Kiss H."/>
            <person name="Klenk H.P."/>
            <person name="Kyrpides N."/>
            <person name="Liebl W."/>
            <person name="Liesegang H."/>
            <person name="Meincke L."/>
            <person name="Pati A."/>
            <person name="Petersen J."/>
            <person name="Piekarski T."/>
            <person name="Pommerenke C."/>
            <person name="Pradella S."/>
            <person name="Pukall R."/>
            <person name="Rabus R."/>
            <person name="Stackebrandt E."/>
            <person name="Thole S."/>
            <person name="Thompson L."/>
            <person name="Tielen P."/>
            <person name="Tomasch J."/>
            <person name="von Jan M."/>
            <person name="Wanphrut N."/>
            <person name="Wichels A."/>
            <person name="Zech H."/>
            <person name="Simon M."/>
        </authorList>
    </citation>
    <scope>NUCLEOTIDE SEQUENCE [LARGE SCALE GENOMIC DNA]</scope>
    <source>
        <strain evidence="3">DSM 16493 / NCIMB 14021 / DFL 12</strain>
    </source>
</reference>
<dbReference type="STRING" id="398580.Dshi_1615"/>
<protein>
    <recommendedName>
        <fullName evidence="4">Invasion associated locus B family protein</fullName>
    </recommendedName>
</protein>
<keyword evidence="1" id="KW-0732">Signal</keyword>
<dbReference type="KEGG" id="dsh:Dshi_1615"/>
<feature type="signal peptide" evidence="1">
    <location>
        <begin position="1"/>
        <end position="24"/>
    </location>
</feature>